<name>A0ABX0UAN3_9FLAO</name>
<dbReference type="Proteomes" id="UP000745859">
    <property type="component" value="Unassembled WGS sequence"/>
</dbReference>
<proteinExistence type="predicted"/>
<dbReference type="Gene3D" id="2.60.120.260">
    <property type="entry name" value="Galactose-binding domain-like"/>
    <property type="match status" value="1"/>
</dbReference>
<dbReference type="EMBL" id="JAASQL010000002">
    <property type="protein sequence ID" value="NIJ45333.1"/>
    <property type="molecule type" value="Genomic_DNA"/>
</dbReference>
<dbReference type="PROSITE" id="PS51257">
    <property type="entry name" value="PROKAR_LIPOPROTEIN"/>
    <property type="match status" value="1"/>
</dbReference>
<gene>
    <name evidence="2" type="ORF">FHR24_001801</name>
</gene>
<evidence type="ECO:0000313" key="2">
    <source>
        <dbReference type="EMBL" id="NIJ45333.1"/>
    </source>
</evidence>
<keyword evidence="1" id="KW-0732">Signal</keyword>
<reference evidence="2 3" key="1">
    <citation type="submission" date="2020-03" db="EMBL/GenBank/DDBJ databases">
        <title>Genomic Encyclopedia of Type Strains, Phase IV (KMG-IV): sequencing the most valuable type-strain genomes for metagenomic binning, comparative biology and taxonomic classification.</title>
        <authorList>
            <person name="Goeker M."/>
        </authorList>
    </citation>
    <scope>NUCLEOTIDE SEQUENCE [LARGE SCALE GENOMIC DNA]</scope>
    <source>
        <strain evidence="2 3">DSM 101599</strain>
    </source>
</reference>
<dbReference type="InterPro" id="IPR028059">
    <property type="entry name" value="SWM_rpt"/>
</dbReference>
<evidence type="ECO:0000313" key="3">
    <source>
        <dbReference type="Proteomes" id="UP000745859"/>
    </source>
</evidence>
<accession>A0ABX0UAN3</accession>
<feature type="chain" id="PRO_5045500123" description="DUF5689 domain-containing protein" evidence="1">
    <location>
        <begin position="28"/>
        <end position="567"/>
    </location>
</feature>
<evidence type="ECO:0008006" key="4">
    <source>
        <dbReference type="Google" id="ProtNLM"/>
    </source>
</evidence>
<organism evidence="2 3">
    <name type="scientific">Wenyingzhuangia heitensis</name>
    <dbReference type="NCBI Taxonomy" id="1487859"/>
    <lineage>
        <taxon>Bacteria</taxon>
        <taxon>Pseudomonadati</taxon>
        <taxon>Bacteroidota</taxon>
        <taxon>Flavobacteriia</taxon>
        <taxon>Flavobacteriales</taxon>
        <taxon>Flavobacteriaceae</taxon>
        <taxon>Wenyingzhuangia</taxon>
    </lineage>
</organism>
<evidence type="ECO:0000256" key="1">
    <source>
        <dbReference type="SAM" id="SignalP"/>
    </source>
</evidence>
<dbReference type="Pfam" id="PF13753">
    <property type="entry name" value="SWM_repeat"/>
    <property type="match status" value="1"/>
</dbReference>
<feature type="signal peptide" evidence="1">
    <location>
        <begin position="1"/>
        <end position="27"/>
    </location>
</feature>
<comment type="caution">
    <text evidence="2">The sequence shown here is derived from an EMBL/GenBank/DDBJ whole genome shotgun (WGS) entry which is preliminary data.</text>
</comment>
<dbReference type="RefSeq" id="WP_167187214.1">
    <property type="nucleotide sequence ID" value="NZ_JAASQL010000002.1"/>
</dbReference>
<protein>
    <recommendedName>
        <fullName evidence="4">DUF5689 domain-containing protein</fullName>
    </recommendedName>
</protein>
<keyword evidence="3" id="KW-1185">Reference proteome</keyword>
<sequence>MKNKIIKKIILGTLLLLAVVSCTSEYADYTAPDEINDTSWMIGLDPNASGDDRFSINIDTYISFLDLSQGQKEHRWIIEKGNFFLKERFTAADSLPLFIKNNDTVTKNAKAHVFFRKKGVNKIRLFNTYNAPVTNKTSIGTLTSVKVGNQWVIDTTFTFDVYGHIKPSFKILQAGTEKLVVTADELTSIKNKDSWPIVEVEAGGSLTYQDLTTEGRPTSRRWQVENASPLSSNLKEATIKFFKLGTYDAGNITVLRGVSEGINYPTASTTKIIPLKVKVIKSNQPFAINGQIKETKEEVLRFQVTGELAPFTAQESFFTVNVANGTFNQNISVTNAKVSETDATFIELTLDQPIYNSDIITVNYAGGTIMSSDERTLESFTTPIKVVPYFGNNILSFNKGFEDATTSANSAFASTYWVGNTNSHGAGFYYERTTDKFASGSASMKFESTDTTPFPTPFISSNAFAAPDGIPAGTYSMSLKLFIESGSDIKAFRTIVNKPTWVQRDWNLESIERGKWIELKQEIVFTGDVPTDASFQLRILSSLNPGVTGAQKLYIDDISIVAIELRP</sequence>